<dbReference type="RefSeq" id="WP_168001723.1">
    <property type="nucleotide sequence ID" value="NZ_JAATEO010000015.1"/>
</dbReference>
<evidence type="ECO:0000256" key="2">
    <source>
        <dbReference type="ARBA" id="ARBA00022827"/>
    </source>
</evidence>
<gene>
    <name evidence="6" type="ORF">HCJ94_15490</name>
</gene>
<evidence type="ECO:0000259" key="5">
    <source>
        <dbReference type="Pfam" id="PF01494"/>
    </source>
</evidence>
<evidence type="ECO:0000313" key="7">
    <source>
        <dbReference type="Proteomes" id="UP000783871"/>
    </source>
</evidence>
<keyword evidence="3" id="KW-0560">Oxidoreductase</keyword>
<dbReference type="GO" id="GO:0004497">
    <property type="term" value="F:monooxygenase activity"/>
    <property type="evidence" value="ECO:0007669"/>
    <property type="project" value="UniProtKB-KW"/>
</dbReference>
<sequence>MGSQNGRRPRVLVVGGGVGGLCLAQGLRQAGVADVTVFERDASAEGRMQGYRLRISPEGEAALRECLPRRAQDLLTATANDRHQLGLVAFDERLNPLPAPTFDDPRGDAPDKIDAVDRATLRRVLLAGLDDVVCFGKRFVRYEEVGGELVAHFADGDHAVGDILVAADGAHSAVRAQLRPDDTTQDLGVRAILSRTPRAAAIEAGLPESLRDRFVNVTAPDGLRLALMPMVFRTPPARAAEELWPGLDLGVSEDYYMSVFSVHKDLLGLDDEAFFGLTGEQLCRLVLDRTVDWHPDLRGVFAHAQPAETYPLALRATVPVRAWEPGPVIPLGDAVHLMPPTGGVGANTALRDASALCRALTAVARGEAPLAEAVAGYQAEMVRYATEAIEMSLKIARWSMKKIDVGVRA</sequence>
<dbReference type="PANTHER" id="PTHR47178:SF5">
    <property type="entry name" value="FAD-BINDING DOMAIN-CONTAINING PROTEIN"/>
    <property type="match status" value="1"/>
</dbReference>
<dbReference type="PANTHER" id="PTHR47178">
    <property type="entry name" value="MONOOXYGENASE, FAD-BINDING"/>
    <property type="match status" value="1"/>
</dbReference>
<reference evidence="6 7" key="1">
    <citation type="submission" date="2020-03" db="EMBL/GenBank/DDBJ databases">
        <title>WGS of actinomycetes isolated from Thailand.</title>
        <authorList>
            <person name="Thawai C."/>
        </authorList>
    </citation>
    <scope>NUCLEOTIDE SEQUENCE [LARGE SCALE GENOMIC DNA]</scope>
    <source>
        <strain evidence="6 7">HSS6-12</strain>
    </source>
</reference>
<feature type="domain" description="FAD-binding" evidence="5">
    <location>
        <begin position="313"/>
        <end position="390"/>
    </location>
</feature>
<dbReference type="SUPFAM" id="SSF51905">
    <property type="entry name" value="FAD/NAD(P)-binding domain"/>
    <property type="match status" value="1"/>
</dbReference>
<dbReference type="EMBL" id="JAATEO010000015">
    <property type="protein sequence ID" value="NJP33349.1"/>
    <property type="molecule type" value="Genomic_DNA"/>
</dbReference>
<proteinExistence type="predicted"/>
<dbReference type="Pfam" id="PF01494">
    <property type="entry name" value="FAD_binding_3"/>
    <property type="match status" value="1"/>
</dbReference>
<protein>
    <submittedName>
        <fullName evidence="6">FAD-dependent monooxygenase</fullName>
    </submittedName>
</protein>
<organism evidence="6 7">
    <name type="scientific">Micromonospora thermarum</name>
    <dbReference type="NCBI Taxonomy" id="2720024"/>
    <lineage>
        <taxon>Bacteria</taxon>
        <taxon>Bacillati</taxon>
        <taxon>Actinomycetota</taxon>
        <taxon>Actinomycetes</taxon>
        <taxon>Micromonosporales</taxon>
        <taxon>Micromonosporaceae</taxon>
        <taxon>Micromonospora</taxon>
    </lineage>
</organism>
<evidence type="ECO:0000256" key="1">
    <source>
        <dbReference type="ARBA" id="ARBA00022630"/>
    </source>
</evidence>
<name>A0ABX0ZA63_9ACTN</name>
<dbReference type="InterPro" id="IPR036188">
    <property type="entry name" value="FAD/NAD-bd_sf"/>
</dbReference>
<dbReference type="PRINTS" id="PR00420">
    <property type="entry name" value="RNGMNOXGNASE"/>
</dbReference>
<dbReference type="Gene3D" id="3.50.50.60">
    <property type="entry name" value="FAD/NAD(P)-binding domain"/>
    <property type="match status" value="1"/>
</dbReference>
<comment type="caution">
    <text evidence="6">The sequence shown here is derived from an EMBL/GenBank/DDBJ whole genome shotgun (WGS) entry which is preliminary data.</text>
</comment>
<keyword evidence="1" id="KW-0285">Flavoprotein</keyword>
<dbReference type="InterPro" id="IPR002938">
    <property type="entry name" value="FAD-bd"/>
</dbReference>
<keyword evidence="7" id="KW-1185">Reference proteome</keyword>
<evidence type="ECO:0000256" key="4">
    <source>
        <dbReference type="ARBA" id="ARBA00023033"/>
    </source>
</evidence>
<keyword evidence="2" id="KW-0274">FAD</keyword>
<keyword evidence="4 6" id="KW-0503">Monooxygenase</keyword>
<accession>A0ABX0ZA63</accession>
<evidence type="ECO:0000256" key="3">
    <source>
        <dbReference type="ARBA" id="ARBA00023002"/>
    </source>
</evidence>
<dbReference type="Proteomes" id="UP000783871">
    <property type="component" value="Unassembled WGS sequence"/>
</dbReference>
<dbReference type="Pfam" id="PF13450">
    <property type="entry name" value="NAD_binding_8"/>
    <property type="match status" value="1"/>
</dbReference>
<evidence type="ECO:0000313" key="6">
    <source>
        <dbReference type="EMBL" id="NJP33349.1"/>
    </source>
</evidence>